<protein>
    <recommendedName>
        <fullName evidence="9">Multidrug-efflux transporter</fullName>
    </recommendedName>
</protein>
<feature type="transmembrane region" description="Helical" evidence="10">
    <location>
        <begin position="276"/>
        <end position="299"/>
    </location>
</feature>
<feature type="transmembrane region" description="Helical" evidence="10">
    <location>
        <begin position="311"/>
        <end position="336"/>
    </location>
</feature>
<feature type="transmembrane region" description="Helical" evidence="10">
    <location>
        <begin position="237"/>
        <end position="264"/>
    </location>
</feature>
<feature type="transmembrane region" description="Helical" evidence="10">
    <location>
        <begin position="89"/>
        <end position="111"/>
    </location>
</feature>
<accession>Q02C56</accession>
<dbReference type="KEGG" id="sus:Acid_0348"/>
<feature type="transmembrane region" description="Helical" evidence="10">
    <location>
        <begin position="44"/>
        <end position="68"/>
    </location>
</feature>
<dbReference type="CDD" id="cd13131">
    <property type="entry name" value="MATE_NorM_like"/>
    <property type="match status" value="1"/>
</dbReference>
<dbReference type="PIRSF" id="PIRSF006603">
    <property type="entry name" value="DinF"/>
    <property type="match status" value="1"/>
</dbReference>
<dbReference type="InterPro" id="IPR050222">
    <property type="entry name" value="MATE_MdtK"/>
</dbReference>
<dbReference type="EMBL" id="CP000473">
    <property type="protein sequence ID" value="ABJ81360.1"/>
    <property type="molecule type" value="Genomic_DNA"/>
</dbReference>
<dbReference type="HOGENOM" id="CLU_012893_6_3_0"/>
<feature type="transmembrane region" description="Helical" evidence="10">
    <location>
        <begin position="123"/>
        <end position="144"/>
    </location>
</feature>
<evidence type="ECO:0000256" key="6">
    <source>
        <dbReference type="ARBA" id="ARBA00022989"/>
    </source>
</evidence>
<dbReference type="InParanoid" id="Q02C56"/>
<dbReference type="Pfam" id="PF01554">
    <property type="entry name" value="MatE"/>
    <property type="match status" value="2"/>
</dbReference>
<sequence>MIPGFRKEIRPMLRLGVPLALAELGWMAMGFVDTVMAGRLGAAAIGAGALGGMLFFPIAVCGTGLLLGMDTLVSQAFGAGDDDACRRTFINGLWIALLVAPAVAVLLALTIPALRVTGTNPEVLSLLAPFVHALLWGVLPLLFYTAFRRYLQAQNIVRPITFAVISANLVNFAGNWLLMYGHWGLPRMGLEGSGISTSFSRLYIALVLLIAVLRHERLHRNRLFHMDWRPEFPCIRGLLALGFPSAMQILFEGAVFAVVTVLASHLDEFSLAAHGIAVNVISITYMVPLGISSAAAVRVGQAIGRKDPRGIAVAGWTALLLAALFMGSAGLGFSIAPRWIARLYTPDVAVIAASVTLLRIAALFQIFDGLQVVATGALRGLGDTRTPAYAHLVGYWIFGMPVAGLLCFHYGWGVSGIWVGLTIALIMIGLILIFVWRRALLDRLL</sequence>
<dbReference type="InterPro" id="IPR048279">
    <property type="entry name" value="MdtK-like"/>
</dbReference>
<dbReference type="GO" id="GO:0042910">
    <property type="term" value="F:xenobiotic transmembrane transporter activity"/>
    <property type="evidence" value="ECO:0007669"/>
    <property type="project" value="InterPro"/>
</dbReference>
<keyword evidence="7" id="KW-0406">Ion transport</keyword>
<feature type="transmembrane region" description="Helical" evidence="10">
    <location>
        <begin position="417"/>
        <end position="436"/>
    </location>
</feature>
<dbReference type="GO" id="GO:0005886">
    <property type="term" value="C:plasma membrane"/>
    <property type="evidence" value="ECO:0007669"/>
    <property type="project" value="UniProtKB-SubCell"/>
</dbReference>
<dbReference type="AlphaFoldDB" id="Q02C56"/>
<dbReference type="NCBIfam" id="TIGR00797">
    <property type="entry name" value="matE"/>
    <property type="match status" value="1"/>
</dbReference>
<reference evidence="11" key="1">
    <citation type="submission" date="2006-10" db="EMBL/GenBank/DDBJ databases">
        <title>Complete sequence of Solibacter usitatus Ellin6076.</title>
        <authorList>
            <consortium name="US DOE Joint Genome Institute"/>
            <person name="Copeland A."/>
            <person name="Lucas S."/>
            <person name="Lapidus A."/>
            <person name="Barry K."/>
            <person name="Detter J.C."/>
            <person name="Glavina del Rio T."/>
            <person name="Hammon N."/>
            <person name="Israni S."/>
            <person name="Dalin E."/>
            <person name="Tice H."/>
            <person name="Pitluck S."/>
            <person name="Thompson L.S."/>
            <person name="Brettin T."/>
            <person name="Bruce D."/>
            <person name="Han C."/>
            <person name="Tapia R."/>
            <person name="Gilna P."/>
            <person name="Schmutz J."/>
            <person name="Larimer F."/>
            <person name="Land M."/>
            <person name="Hauser L."/>
            <person name="Kyrpides N."/>
            <person name="Mikhailova N."/>
            <person name="Janssen P.H."/>
            <person name="Kuske C.R."/>
            <person name="Richardson P."/>
        </authorList>
    </citation>
    <scope>NUCLEOTIDE SEQUENCE</scope>
    <source>
        <strain evidence="11">Ellin6076</strain>
    </source>
</reference>
<evidence type="ECO:0000256" key="3">
    <source>
        <dbReference type="ARBA" id="ARBA00022449"/>
    </source>
</evidence>
<evidence type="ECO:0000256" key="2">
    <source>
        <dbReference type="ARBA" id="ARBA00022448"/>
    </source>
</evidence>
<comment type="subcellular location">
    <subcellularLocation>
        <location evidence="1">Cell membrane</location>
        <topology evidence="1">Multi-pass membrane protein</topology>
    </subcellularLocation>
</comment>
<dbReference type="STRING" id="234267.Acid_0348"/>
<dbReference type="eggNOG" id="COG0534">
    <property type="taxonomic scope" value="Bacteria"/>
</dbReference>
<dbReference type="InterPro" id="IPR002528">
    <property type="entry name" value="MATE_fam"/>
</dbReference>
<feature type="transmembrane region" description="Helical" evidence="10">
    <location>
        <begin position="156"/>
        <end position="178"/>
    </location>
</feature>
<evidence type="ECO:0000313" key="11">
    <source>
        <dbReference type="EMBL" id="ABJ81360.1"/>
    </source>
</evidence>
<dbReference type="GO" id="GO:0006811">
    <property type="term" value="P:monoatomic ion transport"/>
    <property type="evidence" value="ECO:0007669"/>
    <property type="project" value="UniProtKB-KW"/>
</dbReference>
<evidence type="ECO:0000256" key="1">
    <source>
        <dbReference type="ARBA" id="ARBA00004651"/>
    </source>
</evidence>
<evidence type="ECO:0000256" key="8">
    <source>
        <dbReference type="ARBA" id="ARBA00023136"/>
    </source>
</evidence>
<feature type="transmembrane region" description="Helical" evidence="10">
    <location>
        <begin position="198"/>
        <end position="216"/>
    </location>
</feature>
<feature type="transmembrane region" description="Helical" evidence="10">
    <location>
        <begin position="388"/>
        <end position="411"/>
    </location>
</feature>
<organism evidence="11">
    <name type="scientific">Solibacter usitatus (strain Ellin6076)</name>
    <dbReference type="NCBI Taxonomy" id="234267"/>
    <lineage>
        <taxon>Bacteria</taxon>
        <taxon>Pseudomonadati</taxon>
        <taxon>Acidobacteriota</taxon>
        <taxon>Terriglobia</taxon>
        <taxon>Bryobacterales</taxon>
        <taxon>Solibacteraceae</taxon>
        <taxon>Candidatus Solibacter</taxon>
    </lineage>
</organism>
<feature type="transmembrane region" description="Helical" evidence="10">
    <location>
        <begin position="348"/>
        <end position="367"/>
    </location>
</feature>
<dbReference type="PANTHER" id="PTHR43298">
    <property type="entry name" value="MULTIDRUG RESISTANCE PROTEIN NORM-RELATED"/>
    <property type="match status" value="1"/>
</dbReference>
<dbReference type="PANTHER" id="PTHR43298:SF2">
    <property type="entry name" value="FMN_FAD EXPORTER YEEO-RELATED"/>
    <property type="match status" value="1"/>
</dbReference>
<evidence type="ECO:0000256" key="5">
    <source>
        <dbReference type="ARBA" id="ARBA00022692"/>
    </source>
</evidence>
<keyword evidence="8 10" id="KW-0472">Membrane</keyword>
<dbReference type="FunCoup" id="Q02C56">
    <property type="interactions" value="295"/>
</dbReference>
<evidence type="ECO:0000256" key="10">
    <source>
        <dbReference type="SAM" id="Phobius"/>
    </source>
</evidence>
<name>Q02C56_SOLUE</name>
<evidence type="ECO:0000256" key="9">
    <source>
        <dbReference type="ARBA" id="ARBA00031636"/>
    </source>
</evidence>
<feature type="transmembrane region" description="Helical" evidence="10">
    <location>
        <begin position="12"/>
        <end position="32"/>
    </location>
</feature>
<keyword evidence="6 10" id="KW-1133">Transmembrane helix</keyword>
<keyword evidence="3" id="KW-0050">Antiport</keyword>
<evidence type="ECO:0000256" key="4">
    <source>
        <dbReference type="ARBA" id="ARBA00022475"/>
    </source>
</evidence>
<dbReference type="GO" id="GO:0015297">
    <property type="term" value="F:antiporter activity"/>
    <property type="evidence" value="ECO:0007669"/>
    <property type="project" value="UniProtKB-KW"/>
</dbReference>
<keyword evidence="2" id="KW-0813">Transport</keyword>
<keyword evidence="5 10" id="KW-0812">Transmembrane</keyword>
<gene>
    <name evidence="11" type="ordered locus">Acid_0348</name>
</gene>
<keyword evidence="4" id="KW-1003">Cell membrane</keyword>
<dbReference type="OrthoDB" id="9780160at2"/>
<evidence type="ECO:0000256" key="7">
    <source>
        <dbReference type="ARBA" id="ARBA00023065"/>
    </source>
</evidence>
<proteinExistence type="predicted"/>